<dbReference type="RefSeq" id="WP_173804829.1">
    <property type="nucleotide sequence ID" value="NZ_JABSNM010000005.1"/>
</dbReference>
<name>A0ABX2G0S6_9BURK</name>
<gene>
    <name evidence="7" type="ORF">HNQ01_001592</name>
</gene>
<sequence length="566" mass="61214">MNIPAVPGFDAEPNPQQQPHSQEKRAAIARPRLPDGMALPAQALRLAAGLRLAMALMCTLLLQPVLSWNAPLANGLLPGYVLWAALLLWRTRTAPGGDTLRPLREGWIDMLWILVMLMQLRPSQPLLALLMVVPMLRVMLECGLLHGLLLGLSATLGMLLVPAAGPAGGDLAALGMVALCTATAVLSTPLVRLQRHRLLEQDMQQSIDPRRGIEATLEQAARRLRLHGGVPLVVILAPSPDGDIAWLSTEGEGDFRATAAVAHELRQRLVPAPEGPVSSDRRDDGIGTRPDLEALRALLQCRHLDVVPMRGHTPAHVHVLIGRDRPDAAGSTRALTAAIAPTLLELLARAELTDRLERELAAQERSRIGRDLHDSAIQPYLGLKFALDGLVRRGSTDAGLQVDLEALSDLVGSELDTLRGVVSTLRAGETGEQDLLLPALRRQALRHAELFGLEITLECPPSLALPRPRAVALFHLISEVVNNLRKHSTARAVHIRLVPGPQALELTLRDDAGTRSGRPAPPFDPGSIRERVQDLGGSLRIETVGMDTEMTILVPTGDMHARHHAD</sequence>
<evidence type="ECO:0000256" key="5">
    <source>
        <dbReference type="SAM" id="Phobius"/>
    </source>
</evidence>
<dbReference type="InterPro" id="IPR011712">
    <property type="entry name" value="Sig_transdc_His_kin_sub3_dim/P"/>
</dbReference>
<dbReference type="Gene3D" id="3.30.565.10">
    <property type="entry name" value="Histidine kinase-like ATPase, C-terminal domain"/>
    <property type="match status" value="1"/>
</dbReference>
<keyword evidence="5" id="KW-1133">Transmembrane helix</keyword>
<dbReference type="Gene3D" id="1.20.5.1930">
    <property type="match status" value="1"/>
</dbReference>
<evidence type="ECO:0000256" key="2">
    <source>
        <dbReference type="ARBA" id="ARBA00022777"/>
    </source>
</evidence>
<dbReference type="Proteomes" id="UP001516061">
    <property type="component" value="Unassembled WGS sequence"/>
</dbReference>
<evidence type="ECO:0000256" key="4">
    <source>
        <dbReference type="SAM" id="MobiDB-lite"/>
    </source>
</evidence>
<keyword evidence="3" id="KW-0902">Two-component regulatory system</keyword>
<feature type="transmembrane region" description="Helical" evidence="5">
    <location>
        <begin position="171"/>
        <end position="191"/>
    </location>
</feature>
<keyword evidence="1" id="KW-0808">Transferase</keyword>
<accession>A0ABX2G0S6</accession>
<keyword evidence="5" id="KW-0812">Transmembrane</keyword>
<feature type="transmembrane region" description="Helical" evidence="5">
    <location>
        <begin position="144"/>
        <end position="165"/>
    </location>
</feature>
<evidence type="ECO:0000256" key="1">
    <source>
        <dbReference type="ARBA" id="ARBA00022679"/>
    </source>
</evidence>
<dbReference type="GO" id="GO:0016301">
    <property type="term" value="F:kinase activity"/>
    <property type="evidence" value="ECO:0007669"/>
    <property type="project" value="UniProtKB-KW"/>
</dbReference>
<protein>
    <submittedName>
        <fullName evidence="7">Signal transduction histidine kinase</fullName>
    </submittedName>
</protein>
<reference evidence="7 8" key="1">
    <citation type="submission" date="2020-05" db="EMBL/GenBank/DDBJ databases">
        <title>Genomic Encyclopedia of Type Strains, Phase IV (KMG-V): Genome sequencing to study the core and pangenomes of soil and plant-associated prokaryotes.</title>
        <authorList>
            <person name="Whitman W."/>
        </authorList>
    </citation>
    <scope>NUCLEOTIDE SEQUENCE [LARGE SCALE GENOMIC DNA]</scope>
    <source>
        <strain evidence="7 8">C29</strain>
    </source>
</reference>
<evidence type="ECO:0000313" key="8">
    <source>
        <dbReference type="Proteomes" id="UP001516061"/>
    </source>
</evidence>
<keyword evidence="5" id="KW-0472">Membrane</keyword>
<evidence type="ECO:0000256" key="3">
    <source>
        <dbReference type="ARBA" id="ARBA00023012"/>
    </source>
</evidence>
<feature type="transmembrane region" description="Helical" evidence="5">
    <location>
        <begin position="69"/>
        <end position="90"/>
    </location>
</feature>
<organism evidence="7 8">
    <name type="scientific">Sphaerotilus uruguayifluvii</name>
    <dbReference type="NCBI Taxonomy" id="2735897"/>
    <lineage>
        <taxon>Bacteria</taxon>
        <taxon>Pseudomonadati</taxon>
        <taxon>Pseudomonadota</taxon>
        <taxon>Betaproteobacteria</taxon>
        <taxon>Burkholderiales</taxon>
        <taxon>Sphaerotilaceae</taxon>
        <taxon>Sphaerotilus</taxon>
    </lineage>
</organism>
<feature type="transmembrane region" description="Helical" evidence="5">
    <location>
        <begin position="110"/>
        <end position="132"/>
    </location>
</feature>
<dbReference type="SUPFAM" id="SSF55874">
    <property type="entry name" value="ATPase domain of HSP90 chaperone/DNA topoisomerase II/histidine kinase"/>
    <property type="match status" value="1"/>
</dbReference>
<evidence type="ECO:0000313" key="7">
    <source>
        <dbReference type="EMBL" id="NRT55862.1"/>
    </source>
</evidence>
<feature type="domain" description="Signal transduction histidine kinase subgroup 3 dimerisation and phosphoacceptor" evidence="6">
    <location>
        <begin position="364"/>
        <end position="428"/>
    </location>
</feature>
<keyword evidence="8" id="KW-1185">Reference proteome</keyword>
<dbReference type="Pfam" id="PF07730">
    <property type="entry name" value="HisKA_3"/>
    <property type="match status" value="1"/>
</dbReference>
<dbReference type="InterPro" id="IPR036890">
    <property type="entry name" value="HATPase_C_sf"/>
</dbReference>
<keyword evidence="2 7" id="KW-0418">Kinase</keyword>
<feature type="region of interest" description="Disordered" evidence="4">
    <location>
        <begin position="1"/>
        <end position="25"/>
    </location>
</feature>
<proteinExistence type="predicted"/>
<dbReference type="InterPro" id="IPR050482">
    <property type="entry name" value="Sensor_HK_TwoCompSys"/>
</dbReference>
<dbReference type="EMBL" id="JABSNM010000005">
    <property type="protein sequence ID" value="NRT55862.1"/>
    <property type="molecule type" value="Genomic_DNA"/>
</dbReference>
<evidence type="ECO:0000259" key="6">
    <source>
        <dbReference type="Pfam" id="PF07730"/>
    </source>
</evidence>
<dbReference type="PANTHER" id="PTHR24421">
    <property type="entry name" value="NITRATE/NITRITE SENSOR PROTEIN NARX-RELATED"/>
    <property type="match status" value="1"/>
</dbReference>
<comment type="caution">
    <text evidence="7">The sequence shown here is derived from an EMBL/GenBank/DDBJ whole genome shotgun (WGS) entry which is preliminary data.</text>
</comment>